<feature type="region of interest" description="Disordered" evidence="1">
    <location>
        <begin position="424"/>
        <end position="469"/>
    </location>
</feature>
<dbReference type="PANTHER" id="PTHR34057:SF10">
    <property type="entry name" value="TRANSPOSASE, PTTA_EN_SPM, PLANT"/>
    <property type="match status" value="1"/>
</dbReference>
<name>A0A2Z7CG57_9LAMI</name>
<dbReference type="InterPro" id="IPR038745">
    <property type="entry name" value="AT4G37440-like"/>
</dbReference>
<dbReference type="PANTHER" id="PTHR34057">
    <property type="entry name" value="ELONGATION FACTOR"/>
    <property type="match status" value="1"/>
</dbReference>
<organism evidence="2 3">
    <name type="scientific">Dorcoceras hygrometricum</name>
    <dbReference type="NCBI Taxonomy" id="472368"/>
    <lineage>
        <taxon>Eukaryota</taxon>
        <taxon>Viridiplantae</taxon>
        <taxon>Streptophyta</taxon>
        <taxon>Embryophyta</taxon>
        <taxon>Tracheophyta</taxon>
        <taxon>Spermatophyta</taxon>
        <taxon>Magnoliopsida</taxon>
        <taxon>eudicotyledons</taxon>
        <taxon>Gunneridae</taxon>
        <taxon>Pentapetalae</taxon>
        <taxon>asterids</taxon>
        <taxon>lamiids</taxon>
        <taxon>Lamiales</taxon>
        <taxon>Gesneriaceae</taxon>
        <taxon>Didymocarpoideae</taxon>
        <taxon>Trichosporeae</taxon>
        <taxon>Loxocarpinae</taxon>
        <taxon>Dorcoceras</taxon>
    </lineage>
</organism>
<dbReference type="EMBL" id="KQ998108">
    <property type="protein sequence ID" value="KZV43503.1"/>
    <property type="molecule type" value="Genomic_DNA"/>
</dbReference>
<dbReference type="OrthoDB" id="21648at2759"/>
<evidence type="ECO:0000256" key="1">
    <source>
        <dbReference type="SAM" id="MobiDB-lite"/>
    </source>
</evidence>
<reference evidence="2 3" key="1">
    <citation type="journal article" date="2015" name="Proc. Natl. Acad. Sci. U.S.A.">
        <title>The resurrection genome of Boea hygrometrica: A blueprint for survival of dehydration.</title>
        <authorList>
            <person name="Xiao L."/>
            <person name="Yang G."/>
            <person name="Zhang L."/>
            <person name="Yang X."/>
            <person name="Zhao S."/>
            <person name="Ji Z."/>
            <person name="Zhou Q."/>
            <person name="Hu M."/>
            <person name="Wang Y."/>
            <person name="Chen M."/>
            <person name="Xu Y."/>
            <person name="Jin H."/>
            <person name="Xiao X."/>
            <person name="Hu G."/>
            <person name="Bao F."/>
            <person name="Hu Y."/>
            <person name="Wan P."/>
            <person name="Li L."/>
            <person name="Deng X."/>
            <person name="Kuang T."/>
            <person name="Xiang C."/>
            <person name="Zhu J.K."/>
            <person name="Oliver M.J."/>
            <person name="He Y."/>
        </authorList>
    </citation>
    <scope>NUCLEOTIDE SEQUENCE [LARGE SCALE GENOMIC DNA]</scope>
    <source>
        <strain evidence="3">cv. XS01</strain>
    </source>
</reference>
<protein>
    <submittedName>
        <fullName evidence="2">Uncharacterized protein</fullName>
    </submittedName>
</protein>
<dbReference type="Proteomes" id="UP000250235">
    <property type="component" value="Unassembled WGS sequence"/>
</dbReference>
<evidence type="ECO:0000313" key="3">
    <source>
        <dbReference type="Proteomes" id="UP000250235"/>
    </source>
</evidence>
<proteinExistence type="predicted"/>
<keyword evidence="3" id="KW-1185">Reference proteome</keyword>
<dbReference type="CDD" id="cd11650">
    <property type="entry name" value="AT4G37440_like"/>
    <property type="match status" value="1"/>
</dbReference>
<gene>
    <name evidence="2" type="ORF">F511_19047</name>
</gene>
<accession>A0A2Z7CG57</accession>
<feature type="region of interest" description="Disordered" evidence="1">
    <location>
        <begin position="159"/>
        <end position="183"/>
    </location>
</feature>
<dbReference type="AlphaFoldDB" id="A0A2Z7CG57"/>
<evidence type="ECO:0000313" key="2">
    <source>
        <dbReference type="EMBL" id="KZV43503.1"/>
    </source>
</evidence>
<feature type="compositionally biased region" description="Low complexity" evidence="1">
    <location>
        <begin position="430"/>
        <end position="446"/>
    </location>
</feature>
<feature type="compositionally biased region" description="Basic residues" evidence="1">
    <location>
        <begin position="455"/>
        <end position="469"/>
    </location>
</feature>
<sequence>MDASTYMPSGIFAKELEDELMKFTASYEDCKVNTRLGKQSGEVQSNANVEVNITDCTKSGGREFVAAEYHDTTESSSSFGNSDTNSVDPLDDSEIISEFHGDAASSLGFEGLGEPFRMRKKRVTGHWRSFIQPLMWRCKWAELQIRTFESQARRYDRELEEHNRRKKNQLQNPSLEGLGVKSLHLTSSNPGNGVYMRKKRKRTEDTMDIASYMSRHNLFSYHESKKSSGKGLLKDDELKNRAAATQKVDVDNELWVNDEQLFLEPGDGDNPLETILGKIEFLRTRVLKMKSRVEKVMSENAGKLSFMDDSSILVPFSALIGSHQNTSPNNGDKMPGGNNIASQLKMEHKMGDVHVPENGMTSNEVTHGGKGSTNHVSFTDAYRKQEEEILIDNKRVKEEMNSFEEVKIELIRSPLLLKEELASTNPQVQTAANPPTNNNRTPLTRTVSKVTAPKTQRKSRKRRGVGQRR</sequence>